<proteinExistence type="inferred from homology"/>
<dbReference type="EMBL" id="CADCWK010000221">
    <property type="protein sequence ID" value="CAA9565222.1"/>
    <property type="molecule type" value="Genomic_DNA"/>
</dbReference>
<feature type="transmembrane region" description="Helical" evidence="7">
    <location>
        <begin position="158"/>
        <end position="178"/>
    </location>
</feature>
<dbReference type="SUPFAM" id="SSF161098">
    <property type="entry name" value="MetI-like"/>
    <property type="match status" value="1"/>
</dbReference>
<dbReference type="CDD" id="cd06261">
    <property type="entry name" value="TM_PBP2"/>
    <property type="match status" value="1"/>
</dbReference>
<name>A0A6J4V2Y4_9BACT</name>
<sequence length="300" mass="32067">MSAATTAPVESASRLATVRPRRDVTLWSRFRKHRLAVVGLFVLLVMILIAIAAPLLAPYDPNSVSLSDYRKPPSAEHWLGTDSQGRDVLSRLMYAARVSLSVGIGAVAIYVVIGTILGGVAGYFGGWIDNVIMRLADMVLSFPSIIVIITLVSILGPSILNVILVIGLLGWPPIARLVRGEFLTLRERDFVVASRSIGAPSGRIIARHIFPNATTPVIVNATFGMASAILLEAGLSFLGLGVQPPTASWGNILNAAQSITILEEMPWLWLPPGAAIVVAVLAINTLGDGLRDALDPRSRR</sequence>
<keyword evidence="2 7" id="KW-0813">Transport</keyword>
<keyword evidence="4 7" id="KW-0812">Transmembrane</keyword>
<dbReference type="InterPro" id="IPR000515">
    <property type="entry name" value="MetI-like"/>
</dbReference>
<evidence type="ECO:0000259" key="8">
    <source>
        <dbReference type="PROSITE" id="PS50928"/>
    </source>
</evidence>
<dbReference type="Pfam" id="PF00528">
    <property type="entry name" value="BPD_transp_1"/>
    <property type="match status" value="1"/>
</dbReference>
<comment type="subcellular location">
    <subcellularLocation>
        <location evidence="1 7">Cell membrane</location>
        <topology evidence="1 7">Multi-pass membrane protein</topology>
    </subcellularLocation>
</comment>
<dbReference type="AlphaFoldDB" id="A0A6J4V2Y4"/>
<dbReference type="PANTHER" id="PTHR43386">
    <property type="entry name" value="OLIGOPEPTIDE TRANSPORT SYSTEM PERMEASE PROTEIN APPC"/>
    <property type="match status" value="1"/>
</dbReference>
<evidence type="ECO:0000256" key="3">
    <source>
        <dbReference type="ARBA" id="ARBA00022475"/>
    </source>
</evidence>
<keyword evidence="5 7" id="KW-1133">Transmembrane helix</keyword>
<keyword evidence="6 7" id="KW-0472">Membrane</keyword>
<evidence type="ECO:0000256" key="7">
    <source>
        <dbReference type="RuleBase" id="RU363032"/>
    </source>
</evidence>
<reference evidence="9" key="1">
    <citation type="submission" date="2020-02" db="EMBL/GenBank/DDBJ databases">
        <authorList>
            <person name="Meier V. D."/>
        </authorList>
    </citation>
    <scope>NUCLEOTIDE SEQUENCE</scope>
    <source>
        <strain evidence="9">AVDCRST_MAG33</strain>
    </source>
</reference>
<feature type="transmembrane region" description="Helical" evidence="7">
    <location>
        <begin position="35"/>
        <end position="57"/>
    </location>
</feature>
<dbReference type="InterPro" id="IPR053523">
    <property type="entry name" value="Oligopeptide_permease_AppC"/>
</dbReference>
<evidence type="ECO:0000256" key="1">
    <source>
        <dbReference type="ARBA" id="ARBA00004651"/>
    </source>
</evidence>
<evidence type="ECO:0000313" key="9">
    <source>
        <dbReference type="EMBL" id="CAA9565222.1"/>
    </source>
</evidence>
<dbReference type="NCBIfam" id="NF045476">
    <property type="entry name" value="Opp4C"/>
    <property type="match status" value="1"/>
</dbReference>
<dbReference type="Gene3D" id="1.10.3720.10">
    <property type="entry name" value="MetI-like"/>
    <property type="match status" value="1"/>
</dbReference>
<feature type="transmembrane region" description="Helical" evidence="7">
    <location>
        <begin position="131"/>
        <end position="152"/>
    </location>
</feature>
<comment type="similarity">
    <text evidence="7">Belongs to the binding-protein-dependent transport system permease family.</text>
</comment>
<dbReference type="InterPro" id="IPR035906">
    <property type="entry name" value="MetI-like_sf"/>
</dbReference>
<dbReference type="PANTHER" id="PTHR43386:SF1">
    <property type="entry name" value="D,D-DIPEPTIDE TRANSPORT SYSTEM PERMEASE PROTEIN DDPC-RELATED"/>
    <property type="match status" value="1"/>
</dbReference>
<dbReference type="GO" id="GO:0005886">
    <property type="term" value="C:plasma membrane"/>
    <property type="evidence" value="ECO:0007669"/>
    <property type="project" value="UniProtKB-SubCell"/>
</dbReference>
<dbReference type="InterPro" id="IPR050366">
    <property type="entry name" value="BP-dependent_transpt_permease"/>
</dbReference>
<feature type="transmembrane region" description="Helical" evidence="7">
    <location>
        <begin position="267"/>
        <end position="290"/>
    </location>
</feature>
<feature type="domain" description="ABC transmembrane type-1" evidence="8">
    <location>
        <begin position="96"/>
        <end position="287"/>
    </location>
</feature>
<accession>A0A6J4V2Y4</accession>
<dbReference type="PROSITE" id="PS50928">
    <property type="entry name" value="ABC_TM1"/>
    <property type="match status" value="1"/>
</dbReference>
<evidence type="ECO:0000256" key="5">
    <source>
        <dbReference type="ARBA" id="ARBA00022989"/>
    </source>
</evidence>
<keyword evidence="3" id="KW-1003">Cell membrane</keyword>
<dbReference type="Pfam" id="PF12911">
    <property type="entry name" value="OppC_N"/>
    <property type="match status" value="1"/>
</dbReference>
<evidence type="ECO:0000256" key="2">
    <source>
        <dbReference type="ARBA" id="ARBA00022448"/>
    </source>
</evidence>
<evidence type="ECO:0000256" key="4">
    <source>
        <dbReference type="ARBA" id="ARBA00022692"/>
    </source>
</evidence>
<dbReference type="InterPro" id="IPR025966">
    <property type="entry name" value="OppC_N"/>
</dbReference>
<protein>
    <submittedName>
        <fullName evidence="9">Dipeptide transport system permease protein DppC</fullName>
    </submittedName>
</protein>
<evidence type="ECO:0000256" key="6">
    <source>
        <dbReference type="ARBA" id="ARBA00023136"/>
    </source>
</evidence>
<feature type="transmembrane region" description="Helical" evidence="7">
    <location>
        <begin position="217"/>
        <end position="240"/>
    </location>
</feature>
<organism evidence="9">
    <name type="scientific">uncultured Thermomicrobiales bacterium</name>
    <dbReference type="NCBI Taxonomy" id="1645740"/>
    <lineage>
        <taxon>Bacteria</taxon>
        <taxon>Pseudomonadati</taxon>
        <taxon>Thermomicrobiota</taxon>
        <taxon>Thermomicrobia</taxon>
        <taxon>Thermomicrobiales</taxon>
        <taxon>environmental samples</taxon>
    </lineage>
</organism>
<dbReference type="GO" id="GO:0055085">
    <property type="term" value="P:transmembrane transport"/>
    <property type="evidence" value="ECO:0007669"/>
    <property type="project" value="InterPro"/>
</dbReference>
<gene>
    <name evidence="9" type="ORF">AVDCRST_MAG33-2013</name>
</gene>
<feature type="transmembrane region" description="Helical" evidence="7">
    <location>
        <begin position="98"/>
        <end position="124"/>
    </location>
</feature>